<keyword evidence="2" id="KW-0645">Protease</keyword>
<dbReference type="EMBL" id="JBBAYM010000004">
    <property type="protein sequence ID" value="MEI5609239.1"/>
    <property type="molecule type" value="Genomic_DNA"/>
</dbReference>
<feature type="transmembrane region" description="Helical" evidence="8">
    <location>
        <begin position="90"/>
        <end position="110"/>
    </location>
</feature>
<keyword evidence="8" id="KW-1133">Transmembrane helix</keyword>
<protein>
    <submittedName>
        <fullName evidence="10">M48 family metalloprotease</fullName>
        <ecNumber evidence="10">3.4.24.-</ecNumber>
    </submittedName>
</protein>
<dbReference type="EC" id="3.4.24.-" evidence="10"/>
<feature type="transmembrane region" description="Helical" evidence="8">
    <location>
        <begin position="400"/>
        <end position="418"/>
    </location>
</feature>
<evidence type="ECO:0000313" key="10">
    <source>
        <dbReference type="EMBL" id="MEI5609239.1"/>
    </source>
</evidence>
<keyword evidence="8" id="KW-0812">Transmembrane</keyword>
<dbReference type="RefSeq" id="WP_336540870.1">
    <property type="nucleotide sequence ID" value="NZ_JBBAYL010000001.1"/>
</dbReference>
<keyword evidence="8" id="KW-0472">Membrane</keyword>
<evidence type="ECO:0000256" key="6">
    <source>
        <dbReference type="ARBA" id="ARBA00023049"/>
    </source>
</evidence>
<evidence type="ECO:0000256" key="5">
    <source>
        <dbReference type="ARBA" id="ARBA00022833"/>
    </source>
</evidence>
<feature type="domain" description="Peptidase M48" evidence="9">
    <location>
        <begin position="162"/>
        <end position="329"/>
    </location>
</feature>
<feature type="transmembrane region" description="Helical" evidence="8">
    <location>
        <begin position="369"/>
        <end position="388"/>
    </location>
</feature>
<feature type="transmembrane region" description="Helical" evidence="8">
    <location>
        <begin position="216"/>
        <end position="237"/>
    </location>
</feature>
<evidence type="ECO:0000256" key="2">
    <source>
        <dbReference type="ARBA" id="ARBA00022670"/>
    </source>
</evidence>
<evidence type="ECO:0000313" key="11">
    <source>
        <dbReference type="Proteomes" id="UP001365781"/>
    </source>
</evidence>
<keyword evidence="4 10" id="KW-0378">Hydrolase</keyword>
<evidence type="ECO:0000259" key="9">
    <source>
        <dbReference type="Pfam" id="PF01435"/>
    </source>
</evidence>
<evidence type="ECO:0000256" key="1">
    <source>
        <dbReference type="ARBA" id="ARBA00001947"/>
    </source>
</evidence>
<evidence type="ECO:0000256" key="3">
    <source>
        <dbReference type="ARBA" id="ARBA00022723"/>
    </source>
</evidence>
<feature type="transmembrane region" description="Helical" evidence="8">
    <location>
        <begin position="20"/>
        <end position="40"/>
    </location>
</feature>
<dbReference type="Proteomes" id="UP001365781">
    <property type="component" value="Unassembled WGS sequence"/>
</dbReference>
<comment type="cofactor">
    <cofactor evidence="1">
        <name>Zn(2+)</name>
        <dbReference type="ChEBI" id="CHEBI:29105"/>
    </cofactor>
</comment>
<dbReference type="Pfam" id="PF01435">
    <property type="entry name" value="Peptidase_M48"/>
    <property type="match status" value="1"/>
</dbReference>
<keyword evidence="11" id="KW-1185">Reference proteome</keyword>
<accession>A0ABU8G7R4</accession>
<feature type="compositionally biased region" description="Basic and acidic residues" evidence="7">
    <location>
        <begin position="590"/>
        <end position="601"/>
    </location>
</feature>
<dbReference type="GO" id="GO:0008237">
    <property type="term" value="F:metallopeptidase activity"/>
    <property type="evidence" value="ECO:0007669"/>
    <property type="project" value="UniProtKB-KW"/>
</dbReference>
<feature type="transmembrane region" description="Helical" evidence="8">
    <location>
        <begin position="243"/>
        <end position="266"/>
    </location>
</feature>
<feature type="transmembrane region" description="Helical" evidence="8">
    <location>
        <begin position="553"/>
        <end position="577"/>
    </location>
</feature>
<feature type="region of interest" description="Disordered" evidence="7">
    <location>
        <begin position="580"/>
        <end position="610"/>
    </location>
</feature>
<reference evidence="10 11" key="1">
    <citation type="submission" date="2024-03" db="EMBL/GenBank/DDBJ databases">
        <title>First Report of Pectobacterium brasiliscabiei causing potato scab in china.</title>
        <authorList>
            <person name="Handique U."/>
        </authorList>
    </citation>
    <scope>NUCLEOTIDE SEQUENCE [LARGE SCALE GENOMIC DNA]</scope>
    <source>
        <strain evidence="10 11">ZRIMU1503</strain>
    </source>
</reference>
<gene>
    <name evidence="10" type="ORF">WB403_08680</name>
</gene>
<feature type="transmembrane region" description="Helical" evidence="8">
    <location>
        <begin position="520"/>
        <end position="541"/>
    </location>
</feature>
<proteinExistence type="predicted"/>
<keyword evidence="5" id="KW-0862">Zinc</keyword>
<name>A0ABU8G7R4_9ACTN</name>
<evidence type="ECO:0000256" key="8">
    <source>
        <dbReference type="SAM" id="Phobius"/>
    </source>
</evidence>
<organism evidence="10 11">
    <name type="scientific">Streptomyces brasiliscabiei</name>
    <dbReference type="NCBI Taxonomy" id="2736302"/>
    <lineage>
        <taxon>Bacteria</taxon>
        <taxon>Bacillati</taxon>
        <taxon>Actinomycetota</taxon>
        <taxon>Actinomycetes</taxon>
        <taxon>Kitasatosporales</taxon>
        <taxon>Streptomycetaceae</taxon>
        <taxon>Streptomyces</taxon>
    </lineage>
</organism>
<feature type="transmembrane region" description="Helical" evidence="8">
    <location>
        <begin position="448"/>
        <end position="471"/>
    </location>
</feature>
<keyword evidence="6 10" id="KW-0482">Metalloprotease</keyword>
<feature type="transmembrane region" description="Helical" evidence="8">
    <location>
        <begin position="336"/>
        <end position="357"/>
    </location>
</feature>
<evidence type="ECO:0000256" key="4">
    <source>
        <dbReference type="ARBA" id="ARBA00022801"/>
    </source>
</evidence>
<dbReference type="InterPro" id="IPR001915">
    <property type="entry name" value="Peptidase_M48"/>
</dbReference>
<keyword evidence="3" id="KW-0479">Metal-binding</keyword>
<comment type="caution">
    <text evidence="10">The sequence shown here is derived from an EMBL/GenBank/DDBJ whole genome shotgun (WGS) entry which is preliminary data.</text>
</comment>
<feature type="transmembrane region" description="Helical" evidence="8">
    <location>
        <begin position="483"/>
        <end position="500"/>
    </location>
</feature>
<sequence>MTDPRAGAPPALPHPTSTQFLLLLLMVSAASLFTGTWWGVLTRDGWTARREACLRRAAGTARAAETAAGDPGSTTRCLDDLLLRESAVSLLGPLVVLALAALAVLVTTGWRLRRWHRRPLQVPARTTAALKSCLAETGHAPAVPPRAVVERRGGLGGVREEARAYGLFARQYVVVANHTPLSWETSPDEDHDRVAMASLRHEVAHLRAGDVGRGRFAFHVLWLFPCVVVLPLAVAAIGRPANLALSLGWRLAAVTAVVLLAFAAFVRTREYEADHAADTAPADPGGMAFAVRRSVALEVVRRRLPGVPRPAALLRLHPDGRSRLRVLEEPGRPHRLLLTSCLVAGIAVGAAFQEVALLLEAVTAGDAFLAHWLTGLLTGTAVAAVVSVSVWRDGHGTGDALRSGALLGLALVVGSQLSPRAAGAWERLFPTALVRGDHYALLGARPVAVLPLVTVAVLGGAVFVAWSRALAPVRLRTAPGPRVLIVLAGLVLSVPLAVWFQLQRLVATSYVPPRAVGRLLLTPLVYGGLCAGGVLALVVLWTARRRPWRSTALAGACACVCAAALLPIGAVTVGTVIDRRVPPDPPLTRPTDDTGRARDLPDDLPEGELPVLPSATGPGRNPAVEPALACFVLLAAPTADLRSRDGLRAVLEQMRVTRDANLRAVVLRVLEGLESDPGFDTGAAVREVHAACKVVLAR</sequence>
<evidence type="ECO:0000256" key="7">
    <source>
        <dbReference type="SAM" id="MobiDB-lite"/>
    </source>
</evidence>